<dbReference type="Pfam" id="PF16916">
    <property type="entry name" value="ZT_dimer"/>
    <property type="match status" value="1"/>
</dbReference>
<keyword evidence="5 7" id="KW-1133">Transmembrane helix</keyword>
<protein>
    <submittedName>
        <fullName evidence="10">Cobalt-zinc-cadmium resistance protein czcD</fullName>
    </submittedName>
</protein>
<feature type="transmembrane region" description="Helical" evidence="7">
    <location>
        <begin position="37"/>
        <end position="58"/>
    </location>
</feature>
<dbReference type="GO" id="GO:0016020">
    <property type="term" value="C:membrane"/>
    <property type="evidence" value="ECO:0007669"/>
    <property type="project" value="UniProtKB-SubCell"/>
</dbReference>
<dbReference type="Proteomes" id="UP000250223">
    <property type="component" value="Unassembled WGS sequence"/>
</dbReference>
<evidence type="ECO:0000256" key="3">
    <source>
        <dbReference type="ARBA" id="ARBA00022448"/>
    </source>
</evidence>
<evidence type="ECO:0000313" key="10">
    <source>
        <dbReference type="EMBL" id="SQB34507.1"/>
    </source>
</evidence>
<evidence type="ECO:0000256" key="4">
    <source>
        <dbReference type="ARBA" id="ARBA00022692"/>
    </source>
</evidence>
<dbReference type="EMBL" id="UAWC01000011">
    <property type="protein sequence ID" value="SQB34507.1"/>
    <property type="molecule type" value="Genomic_DNA"/>
</dbReference>
<gene>
    <name evidence="10" type="primary">czcD_2</name>
    <name evidence="10" type="ORF">NCTC13028_01419</name>
</gene>
<dbReference type="NCBIfam" id="TIGR01297">
    <property type="entry name" value="CDF"/>
    <property type="match status" value="1"/>
</dbReference>
<evidence type="ECO:0000256" key="2">
    <source>
        <dbReference type="ARBA" id="ARBA00008114"/>
    </source>
</evidence>
<dbReference type="InterPro" id="IPR002524">
    <property type="entry name" value="Cation_efflux"/>
</dbReference>
<dbReference type="RefSeq" id="WP_111921484.1">
    <property type="nucleotide sequence ID" value="NZ_SVCG01000001.1"/>
</dbReference>
<dbReference type="InterPro" id="IPR050291">
    <property type="entry name" value="CDF_Transporter"/>
</dbReference>
<dbReference type="FunFam" id="1.20.1510.10:FF:000006">
    <property type="entry name" value="Divalent cation efflux transporter"/>
    <property type="match status" value="1"/>
</dbReference>
<evidence type="ECO:0000256" key="6">
    <source>
        <dbReference type="ARBA" id="ARBA00023136"/>
    </source>
</evidence>
<dbReference type="PANTHER" id="PTHR43840">
    <property type="entry name" value="MITOCHONDRIAL METAL TRANSPORTER 1-RELATED"/>
    <property type="match status" value="1"/>
</dbReference>
<feature type="domain" description="Cation efflux protein cytoplasmic" evidence="9">
    <location>
        <begin position="211"/>
        <end position="286"/>
    </location>
</feature>
<accession>A0A2X2W536</accession>
<feature type="transmembrane region" description="Helical" evidence="7">
    <location>
        <begin position="179"/>
        <end position="197"/>
    </location>
</feature>
<evidence type="ECO:0000313" key="11">
    <source>
        <dbReference type="Proteomes" id="UP000250223"/>
    </source>
</evidence>
<comment type="subcellular location">
    <subcellularLocation>
        <location evidence="1">Membrane</location>
        <topology evidence="1">Multi-pass membrane protein</topology>
    </subcellularLocation>
</comment>
<evidence type="ECO:0000256" key="1">
    <source>
        <dbReference type="ARBA" id="ARBA00004141"/>
    </source>
</evidence>
<dbReference type="InterPro" id="IPR027470">
    <property type="entry name" value="Cation_efflux_CTD"/>
</dbReference>
<feature type="domain" description="Cation efflux protein transmembrane" evidence="8">
    <location>
        <begin position="12"/>
        <end position="204"/>
    </location>
</feature>
<dbReference type="AlphaFoldDB" id="A0A2X2W536"/>
<evidence type="ECO:0000259" key="8">
    <source>
        <dbReference type="Pfam" id="PF01545"/>
    </source>
</evidence>
<evidence type="ECO:0000259" key="9">
    <source>
        <dbReference type="Pfam" id="PF16916"/>
    </source>
</evidence>
<dbReference type="PANTHER" id="PTHR43840:SF15">
    <property type="entry name" value="MITOCHONDRIAL METAL TRANSPORTER 1-RELATED"/>
    <property type="match status" value="1"/>
</dbReference>
<dbReference type="Gene3D" id="1.20.1510.10">
    <property type="entry name" value="Cation efflux protein transmembrane domain"/>
    <property type="match status" value="1"/>
</dbReference>
<proteinExistence type="inferred from homology"/>
<dbReference type="InterPro" id="IPR027469">
    <property type="entry name" value="Cation_efflux_TMD_sf"/>
</dbReference>
<sequence>MDIYKEGKKISLITITLNILLCIFKVIAGIVGKSSAMIADGIHTLSDVITTVMVILGLKISNKKEDEDHPYGHEKFEPVFAKIISTLLFLTGIYIAYEGIKVLKSGNYSTPGKIALIAAFVSILSKEFMYRYTINTAKKIGSISMEADAWHHRSDALSSIGTFLGILGARIGFKILDPLTGIVVSFFIIKIAIEFYLKSVKKLVDTSADIETINKIKDETLKIIGVKGIHDLKTRMFGNKIYVDIEICINSNMTVAESHDIATKVHDNIENKIDNIKHCMVHVEPFYNE</sequence>
<keyword evidence="6 7" id="KW-0472">Membrane</keyword>
<organism evidence="10 11">
    <name type="scientific">Clostridium cochlearium</name>
    <dbReference type="NCBI Taxonomy" id="1494"/>
    <lineage>
        <taxon>Bacteria</taxon>
        <taxon>Bacillati</taxon>
        <taxon>Bacillota</taxon>
        <taxon>Clostridia</taxon>
        <taxon>Eubacteriales</taxon>
        <taxon>Clostridiaceae</taxon>
        <taxon>Clostridium</taxon>
    </lineage>
</organism>
<feature type="transmembrane region" description="Helical" evidence="7">
    <location>
        <begin position="12"/>
        <end position="31"/>
    </location>
</feature>
<dbReference type="Gene3D" id="3.30.70.1350">
    <property type="entry name" value="Cation efflux protein, cytoplasmic domain"/>
    <property type="match status" value="1"/>
</dbReference>
<keyword evidence="3" id="KW-0813">Transport</keyword>
<feature type="transmembrane region" description="Helical" evidence="7">
    <location>
        <begin position="79"/>
        <end position="97"/>
    </location>
</feature>
<dbReference type="InterPro" id="IPR058533">
    <property type="entry name" value="Cation_efflux_TM"/>
</dbReference>
<evidence type="ECO:0000256" key="7">
    <source>
        <dbReference type="SAM" id="Phobius"/>
    </source>
</evidence>
<comment type="similarity">
    <text evidence="2">Belongs to the cation diffusion facilitator (CDF) transporter (TC 2.A.4) family.</text>
</comment>
<dbReference type="Pfam" id="PF01545">
    <property type="entry name" value="Cation_efflux"/>
    <property type="match status" value="1"/>
</dbReference>
<dbReference type="SUPFAM" id="SSF161111">
    <property type="entry name" value="Cation efflux protein transmembrane domain-like"/>
    <property type="match status" value="1"/>
</dbReference>
<keyword evidence="4 7" id="KW-0812">Transmembrane</keyword>
<name>A0A2X2W536_CLOCO</name>
<dbReference type="SUPFAM" id="SSF160240">
    <property type="entry name" value="Cation efflux protein cytoplasmic domain-like"/>
    <property type="match status" value="1"/>
</dbReference>
<dbReference type="GO" id="GO:0008324">
    <property type="term" value="F:monoatomic cation transmembrane transporter activity"/>
    <property type="evidence" value="ECO:0007669"/>
    <property type="project" value="InterPro"/>
</dbReference>
<evidence type="ECO:0000256" key="5">
    <source>
        <dbReference type="ARBA" id="ARBA00022989"/>
    </source>
</evidence>
<reference evidence="10 11" key="1">
    <citation type="submission" date="2018-06" db="EMBL/GenBank/DDBJ databases">
        <authorList>
            <consortium name="Pathogen Informatics"/>
            <person name="Doyle S."/>
        </authorList>
    </citation>
    <scope>NUCLEOTIDE SEQUENCE [LARGE SCALE GENOMIC DNA]</scope>
    <source>
        <strain evidence="10 11">NCTC13028</strain>
    </source>
</reference>
<dbReference type="InterPro" id="IPR036837">
    <property type="entry name" value="Cation_efflux_CTD_sf"/>
</dbReference>